<proteinExistence type="inferred from homology"/>
<evidence type="ECO:0000256" key="1">
    <source>
        <dbReference type="ARBA" id="ARBA00004496"/>
    </source>
</evidence>
<dbReference type="PRINTS" id="PR01438">
    <property type="entry name" value="UNVRSLSTRESS"/>
</dbReference>
<evidence type="ECO:0000256" key="5">
    <source>
        <dbReference type="PIRNR" id="PIRNR006276"/>
    </source>
</evidence>
<dbReference type="Gene3D" id="3.40.50.620">
    <property type="entry name" value="HUPs"/>
    <property type="match status" value="1"/>
</dbReference>
<comment type="similarity">
    <text evidence="2 5">Belongs to the universal stress protein A family.</text>
</comment>
<gene>
    <name evidence="7" type="ORF">ES754_09460</name>
</gene>
<dbReference type="OrthoDB" id="9792500at2"/>
<evidence type="ECO:0000313" key="7">
    <source>
        <dbReference type="EMBL" id="TXD96370.1"/>
    </source>
</evidence>
<dbReference type="CDD" id="cd00293">
    <property type="entry name" value="USP-like"/>
    <property type="match status" value="1"/>
</dbReference>
<evidence type="ECO:0000313" key="8">
    <source>
        <dbReference type="Proteomes" id="UP000321903"/>
    </source>
</evidence>
<comment type="subcellular location">
    <subcellularLocation>
        <location evidence="1 5">Cytoplasm</location>
    </subcellularLocation>
</comment>
<keyword evidence="4 5" id="KW-0963">Cytoplasm</keyword>
<dbReference type="PANTHER" id="PTHR46268">
    <property type="entry name" value="STRESS RESPONSE PROTEIN NHAX"/>
    <property type="match status" value="1"/>
</dbReference>
<dbReference type="SUPFAM" id="SSF52402">
    <property type="entry name" value="Adenine nucleotide alpha hydrolases-like"/>
    <property type="match status" value="1"/>
</dbReference>
<dbReference type="PIRSF" id="PIRSF006276">
    <property type="entry name" value="UspA"/>
    <property type="match status" value="1"/>
</dbReference>
<evidence type="ECO:0000259" key="6">
    <source>
        <dbReference type="Pfam" id="PF00582"/>
    </source>
</evidence>
<dbReference type="InterPro" id="IPR006016">
    <property type="entry name" value="UspA"/>
</dbReference>
<evidence type="ECO:0000256" key="3">
    <source>
        <dbReference type="ARBA" id="ARBA00011738"/>
    </source>
</evidence>
<protein>
    <recommendedName>
        <fullName evidence="5">Universal stress protein</fullName>
    </recommendedName>
</protein>
<dbReference type="InterPro" id="IPR006015">
    <property type="entry name" value="Universal_stress_UspA"/>
</dbReference>
<dbReference type="Pfam" id="PF00582">
    <property type="entry name" value="Usp"/>
    <property type="match status" value="1"/>
</dbReference>
<accession>A0A5C7A3G2</accession>
<feature type="domain" description="UspA" evidence="6">
    <location>
        <begin position="3"/>
        <end position="146"/>
    </location>
</feature>
<dbReference type="RefSeq" id="WP_147223954.1">
    <property type="nucleotide sequence ID" value="NZ_CAJGYY010000001.1"/>
</dbReference>
<comment type="caution">
    <text evidence="7">The sequence shown here is derived from an EMBL/GenBank/DDBJ whole genome shotgun (WGS) entry which is preliminary data.</text>
</comment>
<dbReference type="EMBL" id="VORZ01000003">
    <property type="protein sequence ID" value="TXD96370.1"/>
    <property type="molecule type" value="Genomic_DNA"/>
</dbReference>
<evidence type="ECO:0000256" key="4">
    <source>
        <dbReference type="ARBA" id="ARBA00022490"/>
    </source>
</evidence>
<name>A0A5C7A3G2_9GAMM</name>
<dbReference type="PANTHER" id="PTHR46268:SF23">
    <property type="entry name" value="UNIVERSAL STRESS PROTEIN A-RELATED"/>
    <property type="match status" value="1"/>
</dbReference>
<sequence>MIYQHVLLVTDLLSDADIVAQKAKHIVSNRPESKLSVLHIVKDTMVGFGYELVPASSLYDEIDDERCQEARAKLAQFLERNELNVVNSEVTTAISNSEGIVNYCEKNNVDLLVIGRHERHGIAAWLSGATADNILPNVPCDSLVVRLDKPVSKNS</sequence>
<dbReference type="Proteomes" id="UP000321903">
    <property type="component" value="Unassembled WGS sequence"/>
</dbReference>
<organism evidence="7 8">
    <name type="scientific">Psychrobacter frigidicola</name>
    <dbReference type="NCBI Taxonomy" id="45611"/>
    <lineage>
        <taxon>Bacteria</taxon>
        <taxon>Pseudomonadati</taxon>
        <taxon>Pseudomonadota</taxon>
        <taxon>Gammaproteobacteria</taxon>
        <taxon>Moraxellales</taxon>
        <taxon>Moraxellaceae</taxon>
        <taxon>Psychrobacter</taxon>
    </lineage>
</organism>
<dbReference type="GO" id="GO:0005737">
    <property type="term" value="C:cytoplasm"/>
    <property type="evidence" value="ECO:0007669"/>
    <property type="project" value="UniProtKB-SubCell"/>
</dbReference>
<evidence type="ECO:0000256" key="2">
    <source>
        <dbReference type="ARBA" id="ARBA00008791"/>
    </source>
</evidence>
<comment type="subunit">
    <text evidence="3">Homodimer.</text>
</comment>
<dbReference type="InterPro" id="IPR014729">
    <property type="entry name" value="Rossmann-like_a/b/a_fold"/>
</dbReference>
<dbReference type="AlphaFoldDB" id="A0A5C7A3G2"/>
<keyword evidence="8" id="KW-1185">Reference proteome</keyword>
<reference evidence="7 8" key="1">
    <citation type="submission" date="2019-08" db="EMBL/GenBank/DDBJ databases">
        <title>Genome sequence of Psychrobacter frigidicola ACAM304 (type strain).</title>
        <authorList>
            <person name="Bowman J.P."/>
        </authorList>
    </citation>
    <scope>NUCLEOTIDE SEQUENCE [LARGE SCALE GENOMIC DNA]</scope>
    <source>
        <strain evidence="7 8">ACAM 304</strain>
    </source>
</reference>